<feature type="transmembrane region" description="Helical" evidence="1">
    <location>
        <begin position="433"/>
        <end position="451"/>
    </location>
</feature>
<keyword evidence="1" id="KW-0812">Transmembrane</keyword>
<dbReference type="Proteomes" id="UP000245207">
    <property type="component" value="Unassembled WGS sequence"/>
</dbReference>
<name>A0A2U1KCW7_ARTAN</name>
<organism evidence="3 4">
    <name type="scientific">Artemisia annua</name>
    <name type="common">Sweet wormwood</name>
    <dbReference type="NCBI Taxonomy" id="35608"/>
    <lineage>
        <taxon>Eukaryota</taxon>
        <taxon>Viridiplantae</taxon>
        <taxon>Streptophyta</taxon>
        <taxon>Embryophyta</taxon>
        <taxon>Tracheophyta</taxon>
        <taxon>Spermatophyta</taxon>
        <taxon>Magnoliopsida</taxon>
        <taxon>eudicotyledons</taxon>
        <taxon>Gunneridae</taxon>
        <taxon>Pentapetalae</taxon>
        <taxon>asterids</taxon>
        <taxon>campanulids</taxon>
        <taxon>Asterales</taxon>
        <taxon>Asteraceae</taxon>
        <taxon>Asteroideae</taxon>
        <taxon>Anthemideae</taxon>
        <taxon>Artemisiinae</taxon>
        <taxon>Artemisia</taxon>
    </lineage>
</organism>
<feature type="transmembrane region" description="Helical" evidence="1">
    <location>
        <begin position="545"/>
        <end position="569"/>
    </location>
</feature>
<dbReference type="AlphaFoldDB" id="A0A2U1KCW7"/>
<comment type="caution">
    <text evidence="3">The sequence shown here is derived from an EMBL/GenBank/DDBJ whole genome shotgun (WGS) entry which is preliminary data.</text>
</comment>
<feature type="transmembrane region" description="Helical" evidence="1">
    <location>
        <begin position="471"/>
        <end position="492"/>
    </location>
</feature>
<dbReference type="Pfam" id="PF12796">
    <property type="entry name" value="Ank_2"/>
    <property type="match status" value="1"/>
</dbReference>
<evidence type="ECO:0000313" key="4">
    <source>
        <dbReference type="Proteomes" id="UP000245207"/>
    </source>
</evidence>
<dbReference type="InterPro" id="IPR036770">
    <property type="entry name" value="Ankyrin_rpt-contain_sf"/>
</dbReference>
<evidence type="ECO:0000259" key="2">
    <source>
        <dbReference type="Pfam" id="PF13962"/>
    </source>
</evidence>
<evidence type="ECO:0000256" key="1">
    <source>
        <dbReference type="SAM" id="Phobius"/>
    </source>
</evidence>
<protein>
    <submittedName>
        <fullName evidence="3">Ankyrin repeat-containing domain, PGG domain protein</fullName>
    </submittedName>
</protein>
<dbReference type="GO" id="GO:0016020">
    <property type="term" value="C:membrane"/>
    <property type="evidence" value="ECO:0007669"/>
    <property type="project" value="TreeGrafter"/>
</dbReference>
<dbReference type="OrthoDB" id="769595at2759"/>
<dbReference type="InterPro" id="IPR026961">
    <property type="entry name" value="PGG_dom"/>
</dbReference>
<keyword evidence="1" id="KW-1133">Transmembrane helix</keyword>
<proteinExistence type="predicted"/>
<accession>A0A2U1KCW7</accession>
<evidence type="ECO:0000313" key="3">
    <source>
        <dbReference type="EMBL" id="PWA34619.1"/>
    </source>
</evidence>
<keyword evidence="1" id="KW-0472">Membrane</keyword>
<dbReference type="InterPro" id="IPR002110">
    <property type="entry name" value="Ankyrin_rpt"/>
</dbReference>
<dbReference type="SMART" id="SM00248">
    <property type="entry name" value="ANK"/>
    <property type="match status" value="5"/>
</dbReference>
<dbReference type="SUPFAM" id="SSF48403">
    <property type="entry name" value="Ankyrin repeat"/>
    <property type="match status" value="1"/>
</dbReference>
<dbReference type="Gene3D" id="1.25.40.20">
    <property type="entry name" value="Ankyrin repeat-containing domain"/>
    <property type="match status" value="2"/>
</dbReference>
<keyword evidence="4" id="KW-1185">Reference proteome</keyword>
<reference evidence="3 4" key="1">
    <citation type="journal article" date="2018" name="Mol. Plant">
        <title>The genome of Artemisia annua provides insight into the evolution of Asteraceae family and artemisinin biosynthesis.</title>
        <authorList>
            <person name="Shen Q."/>
            <person name="Zhang L."/>
            <person name="Liao Z."/>
            <person name="Wang S."/>
            <person name="Yan T."/>
            <person name="Shi P."/>
            <person name="Liu M."/>
            <person name="Fu X."/>
            <person name="Pan Q."/>
            <person name="Wang Y."/>
            <person name="Lv Z."/>
            <person name="Lu X."/>
            <person name="Zhang F."/>
            <person name="Jiang W."/>
            <person name="Ma Y."/>
            <person name="Chen M."/>
            <person name="Hao X."/>
            <person name="Li L."/>
            <person name="Tang Y."/>
            <person name="Lv G."/>
            <person name="Zhou Y."/>
            <person name="Sun X."/>
            <person name="Brodelius P.E."/>
            <person name="Rose J.K.C."/>
            <person name="Tang K."/>
        </authorList>
    </citation>
    <scope>NUCLEOTIDE SEQUENCE [LARGE SCALE GENOMIC DNA]</scope>
    <source>
        <strain evidence="4">cv. Huhao1</strain>
        <tissue evidence="3">Leaf</tissue>
    </source>
</reference>
<dbReference type="PANTHER" id="PTHR24177:SF474">
    <property type="entry name" value="ANKYRIN REPEAT-CONTAINING DOMAIN, PGG DOMAIN, ANKYRIN REPEAT-CONTAINING DOMAIN SUPERFAMILY"/>
    <property type="match status" value="1"/>
</dbReference>
<feature type="transmembrane region" description="Helical" evidence="1">
    <location>
        <begin position="512"/>
        <end position="539"/>
    </location>
</feature>
<dbReference type="EMBL" id="PKPP01022034">
    <property type="protein sequence ID" value="PWA34619.1"/>
    <property type="molecule type" value="Genomic_DNA"/>
</dbReference>
<dbReference type="STRING" id="35608.A0A2U1KCW7"/>
<sequence>MEDMEAWIRSDALVVSWILGTLSKEVTTYIVNRLTSKNPNVDFTAKDVWDELECIYGPKILQQAIGETEKITRAKTEAKKKLYEYIVKQRMDLVNEVLSGGQVTVTDKITNNGNTALHVAVGTSKDLEFFKGLLEKTPENINLTDLKNLDGSTLLHMAGAVGNNDAAEMLMEEYPDMLYKTDKEGQTPLIVALSNTHTKFYWSLLEVKKKVSINARNVCTEEVLKLAISYEKFQDTPVSNYIIELPFVKRRLKVRHEAFQVLLSVCKEIQRCSSDRHKDYYTNPILEATRLNALDVVKVLVYHFPDAFWSAGEDGHNVIQHAVINRSEKIYNLLYHMSEHRNVYKTIKDASGNNLLHLAARLAPSEKLNLISGAALQIQYELQWYKEVETFVCPLNITEKNSFEETPKMVFTRTHKALVTNGEKWMRSTAESYTITAALITTIVFAAAITVPGGNNQDTGVPIFTNKPAFTIFAVSDAISLFTAVMSLWMFLSILTARFSEEDFLYKLPSRLIIGLVTLFISTTTMIIAFGAALFIVFGQNKGSLLIPIGALTGLTITFFVALQFPLVVDLMRAIYGRKIFGKRNATSNKCLQKYINKMTCQPIVDDKKEKGEIMMQIDRHKTGDDSRYNLVNCDDIPFNI</sequence>
<gene>
    <name evidence="3" type="ORF">CTI12_AA617300</name>
</gene>
<dbReference type="PANTHER" id="PTHR24177">
    <property type="entry name" value="CASKIN"/>
    <property type="match status" value="1"/>
</dbReference>
<dbReference type="Pfam" id="PF13962">
    <property type="entry name" value="PGG"/>
    <property type="match status" value="1"/>
</dbReference>
<feature type="domain" description="PGG" evidence="2">
    <location>
        <begin position="423"/>
        <end position="537"/>
    </location>
</feature>